<dbReference type="SUPFAM" id="SSF88659">
    <property type="entry name" value="Sigma3 and sigma4 domains of RNA polymerase sigma factors"/>
    <property type="match status" value="1"/>
</dbReference>
<dbReference type="Pfam" id="PF04545">
    <property type="entry name" value="Sigma70_r4"/>
    <property type="match status" value="1"/>
</dbReference>
<dbReference type="PANTHER" id="PTHR43133:SF52">
    <property type="entry name" value="ECF RNA POLYMERASE SIGMA FACTOR SIGL"/>
    <property type="match status" value="1"/>
</dbReference>
<dbReference type="InterPro" id="IPR007627">
    <property type="entry name" value="RNA_pol_sigma70_r2"/>
</dbReference>
<dbReference type="EMBL" id="BAAARN010000001">
    <property type="protein sequence ID" value="GAA2731489.1"/>
    <property type="molecule type" value="Genomic_DNA"/>
</dbReference>
<comment type="caution">
    <text evidence="10">The sequence shown here is derived from an EMBL/GenBank/DDBJ whole genome shotgun (WGS) entry which is preliminary data.</text>
</comment>
<proteinExistence type="inferred from homology"/>
<keyword evidence="5 6" id="KW-0804">Transcription</keyword>
<organism evidence="10 11">
    <name type="scientific">Pedococcus aerophilus</name>
    <dbReference type="NCBI Taxonomy" id="436356"/>
    <lineage>
        <taxon>Bacteria</taxon>
        <taxon>Bacillati</taxon>
        <taxon>Actinomycetota</taxon>
        <taxon>Actinomycetes</taxon>
        <taxon>Micrococcales</taxon>
        <taxon>Intrasporangiaceae</taxon>
        <taxon>Pedococcus</taxon>
    </lineage>
</organism>
<protein>
    <recommendedName>
        <fullName evidence="6">RNA polymerase sigma factor</fullName>
    </recommendedName>
</protein>
<evidence type="ECO:0000256" key="6">
    <source>
        <dbReference type="RuleBase" id="RU000716"/>
    </source>
</evidence>
<dbReference type="InterPro" id="IPR013324">
    <property type="entry name" value="RNA_pol_sigma_r3/r4-like"/>
</dbReference>
<dbReference type="CDD" id="cd06171">
    <property type="entry name" value="Sigma70_r4"/>
    <property type="match status" value="1"/>
</dbReference>
<gene>
    <name evidence="10" type="ORF">GCM10009867_05240</name>
</gene>
<name>A0ABN3UG57_9MICO</name>
<evidence type="ECO:0000313" key="10">
    <source>
        <dbReference type="EMBL" id="GAA2731489.1"/>
    </source>
</evidence>
<feature type="domain" description="RNA polymerase sigma-70 region 4" evidence="9">
    <location>
        <begin position="135"/>
        <end position="184"/>
    </location>
</feature>
<feature type="region of interest" description="Disordered" evidence="7">
    <location>
        <begin position="1"/>
        <end position="24"/>
    </location>
</feature>
<accession>A0ABN3UG57</accession>
<dbReference type="InterPro" id="IPR039425">
    <property type="entry name" value="RNA_pol_sigma-70-like"/>
</dbReference>
<reference evidence="10 11" key="1">
    <citation type="journal article" date="2019" name="Int. J. Syst. Evol. Microbiol.">
        <title>The Global Catalogue of Microorganisms (GCM) 10K type strain sequencing project: providing services to taxonomists for standard genome sequencing and annotation.</title>
        <authorList>
            <consortium name="The Broad Institute Genomics Platform"/>
            <consortium name="The Broad Institute Genome Sequencing Center for Infectious Disease"/>
            <person name="Wu L."/>
            <person name="Ma J."/>
        </authorList>
    </citation>
    <scope>NUCLEOTIDE SEQUENCE [LARGE SCALE GENOMIC DNA]</scope>
    <source>
        <strain evidence="10 11">JCM 16378</strain>
    </source>
</reference>
<evidence type="ECO:0000259" key="8">
    <source>
        <dbReference type="Pfam" id="PF04542"/>
    </source>
</evidence>
<evidence type="ECO:0000259" key="9">
    <source>
        <dbReference type="Pfam" id="PF04545"/>
    </source>
</evidence>
<dbReference type="InterPro" id="IPR036388">
    <property type="entry name" value="WH-like_DNA-bd_sf"/>
</dbReference>
<keyword evidence="3 6" id="KW-0731">Sigma factor</keyword>
<sequence length="193" mass="21983">MSSDGPTESWRPRTRRSKVGKAGTPASEEELLAELYRLHGRVLFAFVLRLVDDRAKAEDVVQETMLRAWRNLDLIDPRRGDPRSYLFTVAKNVVIDIWRAEQRRPRLVTDEEVLAAQPVEDRLDAQVDAWMVDQALERLSSEHRAVVDHLYYGGSTVTETAQLLGIPAGTVKSRAYYAVRVLRAAFEEMGMTR</sequence>
<dbReference type="NCBIfam" id="NF007227">
    <property type="entry name" value="PRK09645.1"/>
    <property type="match status" value="1"/>
</dbReference>
<evidence type="ECO:0000256" key="5">
    <source>
        <dbReference type="ARBA" id="ARBA00023163"/>
    </source>
</evidence>
<keyword evidence="4 6" id="KW-0238">DNA-binding</keyword>
<dbReference type="Gene3D" id="1.10.1740.10">
    <property type="match status" value="1"/>
</dbReference>
<dbReference type="PANTHER" id="PTHR43133">
    <property type="entry name" value="RNA POLYMERASE ECF-TYPE SIGMA FACTO"/>
    <property type="match status" value="1"/>
</dbReference>
<keyword evidence="2 6" id="KW-0805">Transcription regulation</keyword>
<dbReference type="PROSITE" id="PS01063">
    <property type="entry name" value="SIGMA70_ECF"/>
    <property type="match status" value="1"/>
</dbReference>
<evidence type="ECO:0000256" key="1">
    <source>
        <dbReference type="ARBA" id="ARBA00010641"/>
    </source>
</evidence>
<feature type="domain" description="RNA polymerase sigma-70 region 2" evidence="8">
    <location>
        <begin position="35"/>
        <end position="104"/>
    </location>
</feature>
<dbReference type="InterPro" id="IPR014284">
    <property type="entry name" value="RNA_pol_sigma-70_dom"/>
</dbReference>
<comment type="similarity">
    <text evidence="1 6">Belongs to the sigma-70 factor family. ECF subfamily.</text>
</comment>
<dbReference type="NCBIfam" id="TIGR02937">
    <property type="entry name" value="sigma70-ECF"/>
    <property type="match status" value="1"/>
</dbReference>
<dbReference type="RefSeq" id="WP_235530613.1">
    <property type="nucleotide sequence ID" value="NZ_BAAARN010000001.1"/>
</dbReference>
<dbReference type="Gene3D" id="1.10.10.10">
    <property type="entry name" value="Winged helix-like DNA-binding domain superfamily/Winged helix DNA-binding domain"/>
    <property type="match status" value="1"/>
</dbReference>
<evidence type="ECO:0000256" key="2">
    <source>
        <dbReference type="ARBA" id="ARBA00023015"/>
    </source>
</evidence>
<dbReference type="InterPro" id="IPR007630">
    <property type="entry name" value="RNA_pol_sigma70_r4"/>
</dbReference>
<dbReference type="Pfam" id="PF04542">
    <property type="entry name" value="Sigma70_r2"/>
    <property type="match status" value="1"/>
</dbReference>
<dbReference type="SUPFAM" id="SSF88946">
    <property type="entry name" value="Sigma2 domain of RNA polymerase sigma factors"/>
    <property type="match status" value="1"/>
</dbReference>
<dbReference type="InterPro" id="IPR013325">
    <property type="entry name" value="RNA_pol_sigma_r2"/>
</dbReference>
<evidence type="ECO:0000256" key="7">
    <source>
        <dbReference type="SAM" id="MobiDB-lite"/>
    </source>
</evidence>
<evidence type="ECO:0000256" key="3">
    <source>
        <dbReference type="ARBA" id="ARBA00023082"/>
    </source>
</evidence>
<dbReference type="Proteomes" id="UP001501326">
    <property type="component" value="Unassembled WGS sequence"/>
</dbReference>
<keyword evidence="11" id="KW-1185">Reference proteome</keyword>
<evidence type="ECO:0000256" key="4">
    <source>
        <dbReference type="ARBA" id="ARBA00023125"/>
    </source>
</evidence>
<dbReference type="InterPro" id="IPR000838">
    <property type="entry name" value="RNA_pol_sigma70_ECF_CS"/>
</dbReference>
<evidence type="ECO:0000313" key="11">
    <source>
        <dbReference type="Proteomes" id="UP001501326"/>
    </source>
</evidence>